<dbReference type="Proteomes" id="UP001597263">
    <property type="component" value="Unassembled WGS sequence"/>
</dbReference>
<evidence type="ECO:0000313" key="1">
    <source>
        <dbReference type="EMBL" id="MFD1226446.1"/>
    </source>
</evidence>
<evidence type="ECO:0000313" key="2">
    <source>
        <dbReference type="Proteomes" id="UP001597263"/>
    </source>
</evidence>
<proteinExistence type="predicted"/>
<dbReference type="RefSeq" id="WP_289388102.1">
    <property type="nucleotide sequence ID" value="NZ_JAUCBM010000009.1"/>
</dbReference>
<sequence>MDRAAPTPQAISGISDTKSIRVLLLANGQQIHVPLNGLLKPLTDRISELEARLDAAGIPEVTHG</sequence>
<keyword evidence="2" id="KW-1185">Reference proteome</keyword>
<gene>
    <name evidence="1" type="ORF">ACFQ35_04630</name>
</gene>
<organism evidence="1 2">
    <name type="scientific">Pseudochrobactrum kiredjianiae</name>
    <dbReference type="NCBI Taxonomy" id="386305"/>
    <lineage>
        <taxon>Bacteria</taxon>
        <taxon>Pseudomonadati</taxon>
        <taxon>Pseudomonadota</taxon>
        <taxon>Alphaproteobacteria</taxon>
        <taxon>Hyphomicrobiales</taxon>
        <taxon>Brucellaceae</taxon>
        <taxon>Pseudochrobactrum</taxon>
    </lineage>
</organism>
<protein>
    <submittedName>
        <fullName evidence="1">Uncharacterized protein</fullName>
    </submittedName>
</protein>
<accession>A0ABW3V1M1</accession>
<reference evidence="2" key="1">
    <citation type="journal article" date="2019" name="Int. J. Syst. Evol. Microbiol.">
        <title>The Global Catalogue of Microorganisms (GCM) 10K type strain sequencing project: providing services to taxonomists for standard genome sequencing and annotation.</title>
        <authorList>
            <consortium name="The Broad Institute Genomics Platform"/>
            <consortium name="The Broad Institute Genome Sequencing Center for Infectious Disease"/>
            <person name="Wu L."/>
            <person name="Ma J."/>
        </authorList>
    </citation>
    <scope>NUCLEOTIDE SEQUENCE [LARGE SCALE GENOMIC DNA]</scope>
    <source>
        <strain evidence="2">CCUG 49584</strain>
    </source>
</reference>
<name>A0ABW3V1M1_9HYPH</name>
<comment type="caution">
    <text evidence="1">The sequence shown here is derived from an EMBL/GenBank/DDBJ whole genome shotgun (WGS) entry which is preliminary data.</text>
</comment>
<dbReference type="EMBL" id="JBHTMA010000026">
    <property type="protein sequence ID" value="MFD1226446.1"/>
    <property type="molecule type" value="Genomic_DNA"/>
</dbReference>